<comment type="function">
    <text evidence="1">Catalytic subunit in the complex catalyzing the transfer of N-acetylglucosamine from UDP-N-acetylglucosamine to phosphatidylinositol, the first step of GPI biosynthesis.</text>
</comment>
<keyword evidence="2" id="KW-0328">Glycosyltransferase</keyword>
<accession>A0A0C3BMT9</accession>
<dbReference type="Gene3D" id="3.40.50.2000">
    <property type="entry name" value="Glycogen Phosphorylase B"/>
    <property type="match status" value="2"/>
</dbReference>
<feature type="domain" description="PIGA GPI anchor biosynthesis" evidence="5">
    <location>
        <begin position="36"/>
        <end position="126"/>
    </location>
</feature>
<dbReference type="Pfam" id="PF00534">
    <property type="entry name" value="Glycos_transf_1"/>
    <property type="match status" value="1"/>
</dbReference>
<keyword evidence="6" id="KW-0808">Transferase</keyword>
<evidence type="ECO:0000256" key="2">
    <source>
        <dbReference type="ARBA" id="ARBA00022676"/>
    </source>
</evidence>
<dbReference type="OrthoDB" id="734129at2759"/>
<evidence type="ECO:0000259" key="4">
    <source>
        <dbReference type="Pfam" id="PF00534"/>
    </source>
</evidence>
<feature type="transmembrane region" description="Helical" evidence="3">
    <location>
        <begin position="386"/>
        <end position="409"/>
    </location>
</feature>
<dbReference type="HOGENOM" id="CLU_009583_19_0_1"/>
<evidence type="ECO:0000256" key="1">
    <source>
        <dbReference type="ARBA" id="ARBA00003265"/>
    </source>
</evidence>
<proteinExistence type="predicted"/>
<dbReference type="GO" id="GO:0006506">
    <property type="term" value="P:GPI anchor biosynthetic process"/>
    <property type="evidence" value="ECO:0007669"/>
    <property type="project" value="InterPro"/>
</dbReference>
<dbReference type="Pfam" id="PF08288">
    <property type="entry name" value="PIGA"/>
    <property type="match status" value="1"/>
</dbReference>
<dbReference type="EMBL" id="KN824279">
    <property type="protein sequence ID" value="KIM32751.1"/>
    <property type="molecule type" value="Genomic_DNA"/>
</dbReference>
<dbReference type="PANTHER" id="PTHR45871">
    <property type="entry name" value="N-ACETYLGLUCOSAMINYL-PHOSPHATIDYLINOSITOL BIOSYNTHETIC PROTEIN"/>
    <property type="match status" value="1"/>
</dbReference>
<keyword evidence="7" id="KW-1185">Reference proteome</keyword>
<name>A0A0C3BMT9_SERVB</name>
<reference evidence="7" key="2">
    <citation type="submission" date="2015-01" db="EMBL/GenBank/DDBJ databases">
        <title>Evolutionary Origins and Diversification of the Mycorrhizal Mutualists.</title>
        <authorList>
            <consortium name="DOE Joint Genome Institute"/>
            <consortium name="Mycorrhizal Genomics Consortium"/>
            <person name="Kohler A."/>
            <person name="Kuo A."/>
            <person name="Nagy L.G."/>
            <person name="Floudas D."/>
            <person name="Copeland A."/>
            <person name="Barry K.W."/>
            <person name="Cichocki N."/>
            <person name="Veneault-Fourrey C."/>
            <person name="LaButti K."/>
            <person name="Lindquist E.A."/>
            <person name="Lipzen A."/>
            <person name="Lundell T."/>
            <person name="Morin E."/>
            <person name="Murat C."/>
            <person name="Riley R."/>
            <person name="Ohm R."/>
            <person name="Sun H."/>
            <person name="Tunlid A."/>
            <person name="Henrissat B."/>
            <person name="Grigoriev I.V."/>
            <person name="Hibbett D.S."/>
            <person name="Martin F."/>
        </authorList>
    </citation>
    <scope>NUCLEOTIDE SEQUENCE [LARGE SCALE GENOMIC DNA]</scope>
    <source>
        <strain evidence="7">MAFF 305830</strain>
    </source>
</reference>
<dbReference type="InterPro" id="IPR013234">
    <property type="entry name" value="PIGA_GPI_anchor_biosynthesis"/>
</dbReference>
<organism evidence="6 7">
    <name type="scientific">Serendipita vermifera MAFF 305830</name>
    <dbReference type="NCBI Taxonomy" id="933852"/>
    <lineage>
        <taxon>Eukaryota</taxon>
        <taxon>Fungi</taxon>
        <taxon>Dikarya</taxon>
        <taxon>Basidiomycota</taxon>
        <taxon>Agaricomycotina</taxon>
        <taxon>Agaricomycetes</taxon>
        <taxon>Sebacinales</taxon>
        <taxon>Serendipitaceae</taxon>
        <taxon>Serendipita</taxon>
    </lineage>
</organism>
<keyword evidence="3" id="KW-0812">Transmembrane</keyword>
<dbReference type="GO" id="GO:0017176">
    <property type="term" value="F:phosphatidylinositol N-acetylglucosaminyltransferase activity"/>
    <property type="evidence" value="ECO:0007669"/>
    <property type="project" value="TreeGrafter"/>
</dbReference>
<dbReference type="PANTHER" id="PTHR45871:SF1">
    <property type="entry name" value="PHOSPHATIDYLINOSITOL N-ACETYLGLUCOSAMINYLTRANSFERASE SUBUNIT A"/>
    <property type="match status" value="1"/>
</dbReference>
<keyword evidence="3" id="KW-0472">Membrane</keyword>
<evidence type="ECO:0000256" key="3">
    <source>
        <dbReference type="SAM" id="Phobius"/>
    </source>
</evidence>
<dbReference type="GO" id="GO:0000506">
    <property type="term" value="C:glycosylphosphatidylinositol-N-acetylglucosaminyltransferase (GPI-GnT) complex"/>
    <property type="evidence" value="ECO:0007669"/>
    <property type="project" value="TreeGrafter"/>
</dbReference>
<dbReference type="InterPro" id="IPR001296">
    <property type="entry name" value="Glyco_trans_1"/>
</dbReference>
<dbReference type="AlphaFoldDB" id="A0A0C3BMT9"/>
<evidence type="ECO:0000313" key="7">
    <source>
        <dbReference type="Proteomes" id="UP000054097"/>
    </source>
</evidence>
<keyword evidence="3" id="KW-1133">Transmembrane helix</keyword>
<evidence type="ECO:0000259" key="5">
    <source>
        <dbReference type="Pfam" id="PF08288"/>
    </source>
</evidence>
<dbReference type="SUPFAM" id="SSF53756">
    <property type="entry name" value="UDP-Glycosyltransferase/glycogen phosphorylase"/>
    <property type="match status" value="1"/>
</dbReference>
<feature type="domain" description="Glycosyl transferase family 1" evidence="4">
    <location>
        <begin position="181"/>
        <end position="328"/>
    </location>
</feature>
<dbReference type="STRING" id="933852.A0A0C3BMT9"/>
<evidence type="ECO:0000313" key="6">
    <source>
        <dbReference type="EMBL" id="KIM32751.1"/>
    </source>
</evidence>
<gene>
    <name evidence="6" type="ORF">M408DRAFT_14408</name>
</gene>
<protein>
    <submittedName>
        <fullName evidence="6">Glycosyltransferase family 4 protein</fullName>
    </submittedName>
</protein>
<sequence length="428" mass="47946">MVCDFFHPNVGGVENHIYLLSVNLLKRGHKVVIVTHSYPPSRVGIRWLVPGLKVYHVPLPVLVSGATLPNYLTFLPWIRPILLREHITIIHGHASLSSFAQEAILHSHLFGIRTVFTDHSLFALDDATGILTNKLLAAALNNVDAAICVSHTARENTVLRANLDPRTVYVIPNALIAEQFQPQAVPPSDTITIVVISRLAYRKGVDLLVASAPRVCAAFPNVRFLIGGDGPKMIDLLQMREKHMLQDRIELVGAVSHSDVRNLLIRGTIYLNTSLTEAFGIGLLEAACTGLYVVSTRVGGVPEVLPEDMISFAHPNEDDVVHALTKAIAIIKAGEHDPFRAHERVKSMYSWEEITKRTEVVYEDIMKRTPIDLWTRIHRTLRLGPFAGIIYGIILVVECLFFFVLEWAFPREDIHYVKEDWDMAKFSE</sequence>
<dbReference type="Proteomes" id="UP000054097">
    <property type="component" value="Unassembled WGS sequence"/>
</dbReference>
<reference evidence="6 7" key="1">
    <citation type="submission" date="2014-04" db="EMBL/GenBank/DDBJ databases">
        <authorList>
            <consortium name="DOE Joint Genome Institute"/>
            <person name="Kuo A."/>
            <person name="Zuccaro A."/>
            <person name="Kohler A."/>
            <person name="Nagy L.G."/>
            <person name="Floudas D."/>
            <person name="Copeland A."/>
            <person name="Barry K.W."/>
            <person name="Cichocki N."/>
            <person name="Veneault-Fourrey C."/>
            <person name="LaButti K."/>
            <person name="Lindquist E.A."/>
            <person name="Lipzen A."/>
            <person name="Lundell T."/>
            <person name="Morin E."/>
            <person name="Murat C."/>
            <person name="Sun H."/>
            <person name="Tunlid A."/>
            <person name="Henrissat B."/>
            <person name="Grigoriev I.V."/>
            <person name="Hibbett D.S."/>
            <person name="Martin F."/>
            <person name="Nordberg H.P."/>
            <person name="Cantor M.N."/>
            <person name="Hua S.X."/>
        </authorList>
    </citation>
    <scope>NUCLEOTIDE SEQUENCE [LARGE SCALE GENOMIC DNA]</scope>
    <source>
        <strain evidence="6 7">MAFF 305830</strain>
    </source>
</reference>